<reference evidence="3" key="1">
    <citation type="submission" date="2020-11" db="EMBL/GenBank/DDBJ databases">
        <authorList>
            <person name="Konstantinou D."/>
            <person name="Gkelis S."/>
            <person name="Popin R."/>
            <person name="Fewer D."/>
            <person name="Sivonen K."/>
        </authorList>
    </citation>
    <scope>NUCLEOTIDE SEQUENCE</scope>
    <source>
        <strain evidence="3">TAU-MAC 1115</strain>
    </source>
</reference>
<proteinExistence type="predicted"/>
<dbReference type="GO" id="GO:0008782">
    <property type="term" value="F:adenosylhomocysteine nucleosidase activity"/>
    <property type="evidence" value="ECO:0007669"/>
    <property type="project" value="TreeGrafter"/>
</dbReference>
<dbReference type="Proteomes" id="UP000717364">
    <property type="component" value="Unassembled WGS sequence"/>
</dbReference>
<dbReference type="Pfam" id="PF05226">
    <property type="entry name" value="CHASE2"/>
    <property type="match status" value="1"/>
</dbReference>
<keyword evidence="1" id="KW-1133">Transmembrane helix</keyword>
<keyword evidence="1" id="KW-0472">Membrane</keyword>
<evidence type="ECO:0000313" key="4">
    <source>
        <dbReference type="Proteomes" id="UP000717364"/>
    </source>
</evidence>
<evidence type="ECO:0000259" key="2">
    <source>
        <dbReference type="SMART" id="SM01080"/>
    </source>
</evidence>
<dbReference type="CDD" id="cd09008">
    <property type="entry name" value="MTAN"/>
    <property type="match status" value="1"/>
</dbReference>
<dbReference type="PANTHER" id="PTHR46832">
    <property type="entry name" value="5'-METHYLTHIOADENOSINE/S-ADENOSYLHOMOCYSTEINE NUCLEOSIDASE"/>
    <property type="match status" value="1"/>
</dbReference>
<feature type="transmembrane region" description="Helical" evidence="1">
    <location>
        <begin position="659"/>
        <end position="679"/>
    </location>
</feature>
<dbReference type="SMART" id="SM01080">
    <property type="entry name" value="CHASE2"/>
    <property type="match status" value="1"/>
</dbReference>
<dbReference type="PANTHER" id="PTHR46832:SF1">
    <property type="entry name" value="5'-METHYLTHIOADENOSINE_S-ADENOSYLHOMOCYSTEINE NUCLEOSIDASE"/>
    <property type="match status" value="1"/>
</dbReference>
<accession>A0A947GIH1</accession>
<feature type="domain" description="CHASE2" evidence="2">
    <location>
        <begin position="337"/>
        <end position="676"/>
    </location>
</feature>
<evidence type="ECO:0000313" key="3">
    <source>
        <dbReference type="EMBL" id="MBT9314832.1"/>
    </source>
</evidence>
<dbReference type="AlphaFoldDB" id="A0A947GIH1"/>
<gene>
    <name evidence="3" type="ORF">IXB50_05290</name>
</gene>
<dbReference type="GO" id="GO:0005829">
    <property type="term" value="C:cytosol"/>
    <property type="evidence" value="ECO:0007669"/>
    <property type="project" value="TreeGrafter"/>
</dbReference>
<sequence>MPHALILTAIPVEYLEVRQHLKSLRKQKHPITGKNYERGKFIADNRSIWNVNVEIYRHLKSLRKDNLHTEKAYGEVRKFISNIQTIYNVVISELKKLLLGKRTRWDVTITEIGLSNSNAADVTTQAINYCNPDIIFFVGIAGGIKDVKIGDVVIADKVYYYEMGKDNKKFSPRPDIRRCSNVLIDQAKSIIGSEWSQRIINESMAIINPRAMVGAIAAGERVLGAKDSETYKLLRETYGDALSVDMESFGFLQSVANYPKVKALVIRGISDKIEDKNADDPIEGSENERQRRASCHASAFAFEMLASLEVSIPLQKLLRHGLHAMMLIILMRLIGILQPFELIAYDILMSSRPDEKMDNRIAIIEITEQNFQGTEISNEKLLALLTTLKEDYKPEIIGLDVYVDRPEKSGNKELIEHLRDANNNIISTCVIVSQKPESTPGGIPPATVPAQQLGFTNVPSEDVLGFNLLREPSFIRRYQLTPPTPTKDEQERLPSCDANFSLGFSLATKYLESKNFTPAQTVYNSEIYMENEEGYIEYEPKNIVIEELEAWGGYRWRDVEGYQVLLNYRSNKHGNSFLRVGIDEVIAEKVHKDVLANKIVLIGYTSDIPGQYPDHYYTPQSLRFPPGQRMPGVLIHAHLVSQILSSVIDDRIQIKVWSFYHDLLWIGVLSFISIGSIWLRPLMKLWLFAVIKTILIISMCWFLLSKLGLWVPLVPPTLVAYRITWKAHKLRVIENKWLTQ</sequence>
<evidence type="ECO:0000256" key="1">
    <source>
        <dbReference type="SAM" id="Phobius"/>
    </source>
</evidence>
<dbReference type="RefSeq" id="WP_215607906.1">
    <property type="nucleotide sequence ID" value="NZ_JADOES010000007.1"/>
</dbReference>
<dbReference type="GO" id="GO:0019284">
    <property type="term" value="P:L-methionine salvage from S-adenosylmethionine"/>
    <property type="evidence" value="ECO:0007669"/>
    <property type="project" value="TreeGrafter"/>
</dbReference>
<protein>
    <submittedName>
        <fullName evidence="3">CHASE2 domain-containing protein</fullName>
    </submittedName>
</protein>
<dbReference type="Pfam" id="PF01048">
    <property type="entry name" value="PNP_UDP_1"/>
    <property type="match status" value="1"/>
</dbReference>
<dbReference type="InterPro" id="IPR000845">
    <property type="entry name" value="Nucleoside_phosphorylase_d"/>
</dbReference>
<dbReference type="Gene3D" id="3.40.50.1580">
    <property type="entry name" value="Nucleoside phosphorylase domain"/>
    <property type="match status" value="1"/>
</dbReference>
<organism evidence="3 4">
    <name type="scientific">Leptothoe spongobia TAU-MAC 1115</name>
    <dbReference type="NCBI Taxonomy" id="1967444"/>
    <lineage>
        <taxon>Bacteria</taxon>
        <taxon>Bacillati</taxon>
        <taxon>Cyanobacteriota</taxon>
        <taxon>Cyanophyceae</taxon>
        <taxon>Nodosilineales</taxon>
        <taxon>Cymatolegaceae</taxon>
        <taxon>Leptothoe</taxon>
        <taxon>Leptothoe spongobia</taxon>
    </lineage>
</organism>
<dbReference type="SUPFAM" id="SSF53167">
    <property type="entry name" value="Purine and uridine phosphorylases"/>
    <property type="match status" value="1"/>
</dbReference>
<keyword evidence="1" id="KW-0812">Transmembrane</keyword>
<keyword evidence="4" id="KW-1185">Reference proteome</keyword>
<comment type="caution">
    <text evidence="3">The sequence shown here is derived from an EMBL/GenBank/DDBJ whole genome shotgun (WGS) entry which is preliminary data.</text>
</comment>
<dbReference type="InterPro" id="IPR035994">
    <property type="entry name" value="Nucleoside_phosphorylase_sf"/>
</dbReference>
<name>A0A947GIH1_9CYAN</name>
<feature type="transmembrane region" description="Helical" evidence="1">
    <location>
        <begin position="685"/>
        <end position="704"/>
    </location>
</feature>
<dbReference type="EMBL" id="JADOES010000007">
    <property type="protein sequence ID" value="MBT9314832.1"/>
    <property type="molecule type" value="Genomic_DNA"/>
</dbReference>
<dbReference type="InterPro" id="IPR007890">
    <property type="entry name" value="CHASE2"/>
</dbReference>
<dbReference type="GO" id="GO:0009116">
    <property type="term" value="P:nucleoside metabolic process"/>
    <property type="evidence" value="ECO:0007669"/>
    <property type="project" value="InterPro"/>
</dbReference>
<reference evidence="3" key="2">
    <citation type="journal article" date="2021" name="Mar. Drugs">
        <title>Genome Reduction and Secondary Metabolism of the Marine Sponge-Associated Cyanobacterium Leptothoe.</title>
        <authorList>
            <person name="Konstantinou D."/>
            <person name="Popin R.V."/>
            <person name="Fewer D.P."/>
            <person name="Sivonen K."/>
            <person name="Gkelis S."/>
        </authorList>
    </citation>
    <scope>NUCLEOTIDE SEQUENCE</scope>
    <source>
        <strain evidence="3">TAU-MAC 1115</strain>
    </source>
</reference>
<dbReference type="GO" id="GO:0008930">
    <property type="term" value="F:methylthioadenosine nucleosidase activity"/>
    <property type="evidence" value="ECO:0007669"/>
    <property type="project" value="TreeGrafter"/>
</dbReference>